<dbReference type="RefSeq" id="WP_132536547.1">
    <property type="nucleotide sequence ID" value="NZ_BMJO01000016.1"/>
</dbReference>
<name>A0A4R2H0B1_9SPHI</name>
<dbReference type="EMBL" id="SLWO01000017">
    <property type="protein sequence ID" value="TCO17351.1"/>
    <property type="molecule type" value="Genomic_DNA"/>
</dbReference>
<sequence>MEIQYLGYLRDNPDAYPNEIEDKLTIEPISLQEIASLEQLCNNGNPFPKALKELLFLAGASCYVLDYGVFDTQKELQEYVKEKMVLRNRTISRPFYAIDIYDTEQFFFIYLDEGDNPKVYEAIYEGGGLDFPDWIHPLNPKSISELINQRIDRQKEGRNPF</sequence>
<reference evidence="1" key="4">
    <citation type="submission" date="2024-05" db="EMBL/GenBank/DDBJ databases">
        <authorList>
            <person name="Sun Q."/>
            <person name="Zhou Y."/>
        </authorList>
    </citation>
    <scope>NUCLEOTIDE SEQUENCE</scope>
    <source>
        <strain evidence="1">CGMCC 1.15644</strain>
    </source>
</reference>
<comment type="caution">
    <text evidence="2">The sequence shown here is derived from an EMBL/GenBank/DDBJ whole genome shotgun (WGS) entry which is preliminary data.</text>
</comment>
<reference evidence="4" key="2">
    <citation type="journal article" date="2019" name="Int. J. Syst. Evol. Microbiol.">
        <title>The Global Catalogue of Microorganisms (GCM) 10K type strain sequencing project: providing services to taxonomists for standard genome sequencing and annotation.</title>
        <authorList>
            <consortium name="The Broad Institute Genomics Platform"/>
            <consortium name="The Broad Institute Genome Sequencing Center for Infectious Disease"/>
            <person name="Wu L."/>
            <person name="Ma J."/>
        </authorList>
    </citation>
    <scope>NUCLEOTIDE SEQUENCE [LARGE SCALE GENOMIC DNA]</scope>
    <source>
        <strain evidence="4">CGMCC 1.15644</strain>
    </source>
</reference>
<proteinExistence type="predicted"/>
<protein>
    <recommendedName>
        <fullName evidence="5">SUKH superfamily protein</fullName>
    </recommendedName>
</protein>
<dbReference type="EMBL" id="BMJO01000016">
    <property type="protein sequence ID" value="GGE71372.1"/>
    <property type="molecule type" value="Genomic_DNA"/>
</dbReference>
<reference evidence="2 3" key="3">
    <citation type="submission" date="2019-03" db="EMBL/GenBank/DDBJ databases">
        <title>Genomic Encyclopedia of Type Strains, Phase IV (KMG-IV): sequencing the most valuable type-strain genomes for metagenomic binning, comparative biology and taxonomic classification.</title>
        <authorList>
            <person name="Goeker M."/>
        </authorList>
    </citation>
    <scope>NUCLEOTIDE SEQUENCE [LARGE SCALE GENOMIC DNA]</scope>
    <source>
        <strain evidence="2 3">DSM 103236</strain>
    </source>
</reference>
<keyword evidence="4" id="KW-1185">Reference proteome</keyword>
<evidence type="ECO:0008006" key="5">
    <source>
        <dbReference type="Google" id="ProtNLM"/>
    </source>
</evidence>
<gene>
    <name evidence="2" type="ORF">EV200_1175</name>
    <name evidence="1" type="ORF">GCM10011413_42670</name>
</gene>
<dbReference type="SUPFAM" id="SSF160631">
    <property type="entry name" value="SMI1/KNR4-like"/>
    <property type="match status" value="1"/>
</dbReference>
<dbReference type="Proteomes" id="UP000295684">
    <property type="component" value="Unassembled WGS sequence"/>
</dbReference>
<accession>A0A4R2H0B1</accession>
<dbReference type="InterPro" id="IPR037883">
    <property type="entry name" value="Knr4/Smi1-like_sf"/>
</dbReference>
<evidence type="ECO:0000313" key="4">
    <source>
        <dbReference type="Proteomes" id="UP000622648"/>
    </source>
</evidence>
<organism evidence="2 3">
    <name type="scientific">Pedobacter psychrotolerans</name>
    <dbReference type="NCBI Taxonomy" id="1843235"/>
    <lineage>
        <taxon>Bacteria</taxon>
        <taxon>Pseudomonadati</taxon>
        <taxon>Bacteroidota</taxon>
        <taxon>Sphingobacteriia</taxon>
        <taxon>Sphingobacteriales</taxon>
        <taxon>Sphingobacteriaceae</taxon>
        <taxon>Pedobacter</taxon>
    </lineage>
</organism>
<evidence type="ECO:0000313" key="3">
    <source>
        <dbReference type="Proteomes" id="UP000295684"/>
    </source>
</evidence>
<dbReference type="OrthoDB" id="1189226at2"/>
<dbReference type="Proteomes" id="UP000622648">
    <property type="component" value="Unassembled WGS sequence"/>
</dbReference>
<dbReference type="AlphaFoldDB" id="A0A4R2H0B1"/>
<evidence type="ECO:0000313" key="2">
    <source>
        <dbReference type="EMBL" id="TCO17351.1"/>
    </source>
</evidence>
<evidence type="ECO:0000313" key="1">
    <source>
        <dbReference type="EMBL" id="GGE71372.1"/>
    </source>
</evidence>
<reference evidence="1" key="1">
    <citation type="journal article" date="2014" name="Int. J. Syst. Evol. Microbiol.">
        <title>Complete genome of a new Firmicutes species belonging to the dominant human colonic microbiota ('Ruminococcus bicirculans') reveals two chromosomes and a selective capacity to utilize plant glucans.</title>
        <authorList>
            <consortium name="NISC Comparative Sequencing Program"/>
            <person name="Wegmann U."/>
            <person name="Louis P."/>
            <person name="Goesmann A."/>
            <person name="Henrissat B."/>
            <person name="Duncan S.H."/>
            <person name="Flint H.J."/>
        </authorList>
    </citation>
    <scope>NUCLEOTIDE SEQUENCE</scope>
    <source>
        <strain evidence="1">CGMCC 1.15644</strain>
    </source>
</reference>